<dbReference type="HAMAP" id="MF_00945_B">
    <property type="entry name" value="NusA_B"/>
    <property type="match status" value="1"/>
</dbReference>
<evidence type="ECO:0000256" key="2">
    <source>
        <dbReference type="ARBA" id="ARBA00022490"/>
    </source>
</evidence>
<comment type="caution">
    <text evidence="11">The sequence shown here is derived from an EMBL/GenBank/DDBJ whole genome shotgun (WGS) entry which is preliminary data.</text>
</comment>
<dbReference type="Gene3D" id="2.40.50.140">
    <property type="entry name" value="Nucleic acid-binding proteins"/>
    <property type="match status" value="1"/>
</dbReference>
<keyword evidence="5 7" id="KW-0805">Transcription regulation</keyword>
<dbReference type="GO" id="GO:0005829">
    <property type="term" value="C:cytosol"/>
    <property type="evidence" value="ECO:0007669"/>
    <property type="project" value="TreeGrafter"/>
</dbReference>
<dbReference type="PROSITE" id="PS50084">
    <property type="entry name" value="KH_TYPE_1"/>
    <property type="match status" value="1"/>
</dbReference>
<accession>A0A9D1DXY1</accession>
<dbReference type="Gene3D" id="3.30.300.20">
    <property type="match status" value="2"/>
</dbReference>
<dbReference type="NCBIfam" id="TIGR01953">
    <property type="entry name" value="NusA"/>
    <property type="match status" value="1"/>
</dbReference>
<protein>
    <recommendedName>
        <fullName evidence="7">Transcription termination/antitermination protein NusA</fullName>
    </recommendedName>
</protein>
<dbReference type="InterPro" id="IPR025249">
    <property type="entry name" value="TF_NusA_KH_1st"/>
</dbReference>
<dbReference type="Pfam" id="PF13184">
    <property type="entry name" value="KH_NusA_1st"/>
    <property type="match status" value="1"/>
</dbReference>
<evidence type="ECO:0000256" key="5">
    <source>
        <dbReference type="ARBA" id="ARBA00023015"/>
    </source>
</evidence>
<gene>
    <name evidence="7 11" type="primary">nusA</name>
    <name evidence="11" type="ORF">IAB37_05685</name>
</gene>
<dbReference type="InterPro" id="IPR030842">
    <property type="entry name" value="TF_NusA_bacterial"/>
</dbReference>
<dbReference type="InterPro" id="IPR010213">
    <property type="entry name" value="TF_NusA"/>
</dbReference>
<dbReference type="SUPFAM" id="SSF69705">
    <property type="entry name" value="Transcription factor NusA, N-terminal domain"/>
    <property type="match status" value="1"/>
</dbReference>
<dbReference type="InterPro" id="IPR003029">
    <property type="entry name" value="S1_domain"/>
</dbReference>
<keyword evidence="4 7" id="KW-0694">RNA-binding</keyword>
<dbReference type="SMART" id="SM00316">
    <property type="entry name" value="S1"/>
    <property type="match status" value="1"/>
</dbReference>
<evidence type="ECO:0000256" key="7">
    <source>
        <dbReference type="HAMAP-Rule" id="MF_00945"/>
    </source>
</evidence>
<evidence type="ECO:0000256" key="1">
    <source>
        <dbReference type="ARBA" id="ARBA00022472"/>
    </source>
</evidence>
<evidence type="ECO:0000256" key="4">
    <source>
        <dbReference type="ARBA" id="ARBA00022884"/>
    </source>
</evidence>
<dbReference type="InterPro" id="IPR013735">
    <property type="entry name" value="TF_NusA_N"/>
</dbReference>
<dbReference type="InterPro" id="IPR058582">
    <property type="entry name" value="KH_NusA_2nd"/>
</dbReference>
<keyword evidence="3 7" id="KW-0889">Transcription antitermination</keyword>
<dbReference type="CDD" id="cd02134">
    <property type="entry name" value="KH-II_NusA_rpt1"/>
    <property type="match status" value="1"/>
</dbReference>
<evidence type="ECO:0000259" key="10">
    <source>
        <dbReference type="SMART" id="SM00322"/>
    </source>
</evidence>
<feature type="domain" description="K Homology" evidence="10">
    <location>
        <begin position="231"/>
        <end position="294"/>
    </location>
</feature>
<reference evidence="11" key="1">
    <citation type="submission" date="2020-10" db="EMBL/GenBank/DDBJ databases">
        <authorList>
            <person name="Gilroy R."/>
        </authorList>
    </citation>
    <scope>NUCLEOTIDE SEQUENCE</scope>
    <source>
        <strain evidence="11">CHK189-12415</strain>
    </source>
</reference>
<keyword evidence="6 7" id="KW-0804">Transcription</keyword>
<feature type="domain" description="S1 motif" evidence="9">
    <location>
        <begin position="133"/>
        <end position="199"/>
    </location>
</feature>
<dbReference type="GO" id="GO:0031564">
    <property type="term" value="P:transcription antitermination"/>
    <property type="evidence" value="ECO:0007669"/>
    <property type="project" value="UniProtKB-UniRule"/>
</dbReference>
<feature type="domain" description="K Homology" evidence="10">
    <location>
        <begin position="303"/>
        <end position="362"/>
    </location>
</feature>
<dbReference type="InterPro" id="IPR036555">
    <property type="entry name" value="NusA_N_sf"/>
</dbReference>
<dbReference type="SMART" id="SM00322">
    <property type="entry name" value="KH"/>
    <property type="match status" value="2"/>
</dbReference>
<dbReference type="AlphaFoldDB" id="A0A9D1DXY1"/>
<keyword evidence="2 7" id="KW-0963">Cytoplasm</keyword>
<evidence type="ECO:0000313" key="11">
    <source>
        <dbReference type="EMBL" id="HIR61048.1"/>
    </source>
</evidence>
<organism evidence="11 12">
    <name type="scientific">Candidatus Faecivivens stercoravium</name>
    <dbReference type="NCBI Taxonomy" id="2840803"/>
    <lineage>
        <taxon>Bacteria</taxon>
        <taxon>Bacillati</taxon>
        <taxon>Bacillota</taxon>
        <taxon>Clostridia</taxon>
        <taxon>Eubacteriales</taxon>
        <taxon>Oscillospiraceae</taxon>
        <taxon>Oscillospiraceae incertae sedis</taxon>
        <taxon>Candidatus Faecivivens</taxon>
    </lineage>
</organism>
<dbReference type="InterPro" id="IPR009019">
    <property type="entry name" value="KH_sf_prok-type"/>
</dbReference>
<feature type="region of interest" description="Disordered" evidence="8">
    <location>
        <begin position="353"/>
        <end position="414"/>
    </location>
</feature>
<evidence type="ECO:0000256" key="6">
    <source>
        <dbReference type="ARBA" id="ARBA00023163"/>
    </source>
</evidence>
<proteinExistence type="inferred from homology"/>
<dbReference type="SUPFAM" id="SSF54814">
    <property type="entry name" value="Prokaryotic type KH domain (KH-domain type II)"/>
    <property type="match status" value="2"/>
</dbReference>
<dbReference type="InterPro" id="IPR004087">
    <property type="entry name" value="KH_dom"/>
</dbReference>
<dbReference type="EMBL" id="DVHA01000183">
    <property type="protein sequence ID" value="HIR61048.1"/>
    <property type="molecule type" value="Genomic_DNA"/>
</dbReference>
<comment type="similarity">
    <text evidence="7">Belongs to the NusA family.</text>
</comment>
<evidence type="ECO:0000259" key="9">
    <source>
        <dbReference type="SMART" id="SM00316"/>
    </source>
</evidence>
<keyword evidence="1 7" id="KW-0806">Transcription termination</keyword>
<dbReference type="GO" id="GO:0003700">
    <property type="term" value="F:DNA-binding transcription factor activity"/>
    <property type="evidence" value="ECO:0007669"/>
    <property type="project" value="InterPro"/>
</dbReference>
<comment type="subcellular location">
    <subcellularLocation>
        <location evidence="7">Cytoplasm</location>
    </subcellularLocation>
</comment>
<dbReference type="FunFam" id="3.30.300.20:FF:000002">
    <property type="entry name" value="Transcription termination/antitermination protein NusA"/>
    <property type="match status" value="1"/>
</dbReference>
<name>A0A9D1DXY1_9FIRM</name>
<dbReference type="PANTHER" id="PTHR22648">
    <property type="entry name" value="TRANSCRIPTION TERMINATION FACTOR NUSA"/>
    <property type="match status" value="1"/>
</dbReference>
<evidence type="ECO:0000256" key="3">
    <source>
        <dbReference type="ARBA" id="ARBA00022814"/>
    </source>
</evidence>
<dbReference type="Pfam" id="PF26594">
    <property type="entry name" value="KH_NusA_2nd"/>
    <property type="match status" value="1"/>
</dbReference>
<dbReference type="Gene3D" id="3.30.1480.10">
    <property type="entry name" value="NusA, N-terminal domain"/>
    <property type="match status" value="1"/>
</dbReference>
<dbReference type="GO" id="GO:0006353">
    <property type="term" value="P:DNA-templated transcription termination"/>
    <property type="evidence" value="ECO:0007669"/>
    <property type="project" value="UniProtKB-UniRule"/>
</dbReference>
<reference evidence="11" key="2">
    <citation type="journal article" date="2021" name="PeerJ">
        <title>Extensive microbial diversity within the chicken gut microbiome revealed by metagenomics and culture.</title>
        <authorList>
            <person name="Gilroy R."/>
            <person name="Ravi A."/>
            <person name="Getino M."/>
            <person name="Pursley I."/>
            <person name="Horton D.L."/>
            <person name="Alikhan N.F."/>
            <person name="Baker D."/>
            <person name="Gharbi K."/>
            <person name="Hall N."/>
            <person name="Watson M."/>
            <person name="Adriaenssens E.M."/>
            <person name="Foster-Nyarko E."/>
            <person name="Jarju S."/>
            <person name="Secka A."/>
            <person name="Antonio M."/>
            <person name="Oren A."/>
            <person name="Chaudhuri R.R."/>
            <person name="La Ragione R."/>
            <person name="Hildebrand F."/>
            <person name="Pallen M.J."/>
        </authorList>
    </citation>
    <scope>NUCLEOTIDE SEQUENCE</scope>
    <source>
        <strain evidence="11">CHK189-12415</strain>
    </source>
</reference>
<dbReference type="SUPFAM" id="SSF50249">
    <property type="entry name" value="Nucleic acid-binding proteins"/>
    <property type="match status" value="1"/>
</dbReference>
<dbReference type="Pfam" id="PF08529">
    <property type="entry name" value="NusA_N"/>
    <property type="match status" value="1"/>
</dbReference>
<evidence type="ECO:0000256" key="8">
    <source>
        <dbReference type="SAM" id="MobiDB-lite"/>
    </source>
</evidence>
<dbReference type="InterPro" id="IPR012340">
    <property type="entry name" value="NA-bd_OB-fold"/>
</dbReference>
<comment type="function">
    <text evidence="7">Participates in both transcription termination and antitermination.</text>
</comment>
<dbReference type="PANTHER" id="PTHR22648:SF0">
    <property type="entry name" value="TRANSCRIPTION TERMINATION_ANTITERMINATION PROTEIN NUSA"/>
    <property type="match status" value="1"/>
</dbReference>
<comment type="subunit">
    <text evidence="7">Monomer. Binds directly to the core enzyme of the DNA-dependent RNA polymerase and to nascent RNA.</text>
</comment>
<dbReference type="CDD" id="cd22529">
    <property type="entry name" value="KH-II_NusA_rpt2"/>
    <property type="match status" value="1"/>
</dbReference>
<feature type="compositionally biased region" description="Acidic residues" evidence="8">
    <location>
        <begin position="369"/>
        <end position="414"/>
    </location>
</feature>
<dbReference type="Proteomes" id="UP000824241">
    <property type="component" value="Unassembled WGS sequence"/>
</dbReference>
<evidence type="ECO:0000313" key="12">
    <source>
        <dbReference type="Proteomes" id="UP000824241"/>
    </source>
</evidence>
<dbReference type="InterPro" id="IPR015946">
    <property type="entry name" value="KH_dom-like_a/b"/>
</dbReference>
<dbReference type="FunFam" id="3.30.300.20:FF:000005">
    <property type="entry name" value="Transcription termination/antitermination protein NusA"/>
    <property type="match status" value="1"/>
</dbReference>
<sequence>MNNEFFEALQMLEREKGIKADYLIEKITNAIVIAVKKDYEVADNVTVVIDPDNGRFSVSITKMVVDIVEVPETEILLDEALAYDPKAKVGFPCVMHLDTKKFGRIAAQTAKHVIRQGIREAERSQMLEQFQEKVCEIVTATVQKIEPQTGNATVEIDHNEFLLFKNDQLPSDELHEGDRIKVYVVDVVNLDRRCSLKISRTHKDLVKRLFELEVPEIYDGTIEVKSISREAGSRTKIAVMSHNPDVDPIGACVGPRGSRISAIVDELHGEKIDIIRYSEDDATFIKEALSPATVLDVQILPGTERACRVTVPDNQLSLAIGNKGQNAKLAAKLTGYKIDIRSESDAKAEAEAAQDESEELLEAPAGELMDTEGLPEEEDALLLDEEAQENENEETGAEEEAAPLPEEDTDEETV</sequence>
<dbReference type="GO" id="GO:0003723">
    <property type="term" value="F:RNA binding"/>
    <property type="evidence" value="ECO:0007669"/>
    <property type="project" value="UniProtKB-UniRule"/>
</dbReference>